<dbReference type="InterPro" id="IPR002618">
    <property type="entry name" value="UDPGP_fam"/>
</dbReference>
<feature type="binding site" evidence="5">
    <location>
        <position position="91"/>
    </location>
    <ligand>
        <name>UTP</name>
        <dbReference type="ChEBI" id="CHEBI:46398"/>
    </ligand>
</feature>
<dbReference type="PIRSF" id="PIRSF000806">
    <property type="entry name" value="UDPGP"/>
    <property type="match status" value="1"/>
</dbReference>
<dbReference type="InterPro" id="IPR029044">
    <property type="entry name" value="Nucleotide-diphossugar_trans"/>
</dbReference>
<keyword evidence="7" id="KW-1185">Reference proteome</keyword>
<feature type="binding site" evidence="4">
    <location>
        <position position="184"/>
    </location>
    <ligand>
        <name>substrate</name>
    </ligand>
</feature>
<dbReference type="Gene3D" id="2.160.10.10">
    <property type="entry name" value="Hexapeptide repeat proteins"/>
    <property type="match status" value="1"/>
</dbReference>
<dbReference type="Gene3D" id="3.90.550.10">
    <property type="entry name" value="Spore Coat Polysaccharide Biosynthesis Protein SpsA, Chain A"/>
    <property type="match status" value="1"/>
</dbReference>
<comment type="similarity">
    <text evidence="1">Belongs to the UDPGP type 1 family.</text>
</comment>
<dbReference type="PANTHER" id="PTHR43511">
    <property type="match status" value="1"/>
</dbReference>
<sequence>MSDEGLRAAVQKMREEGVADAAINAFEHYYRQLEAGETGLMPEDSIEPVTELPHLDDLPPDPDAEREALRKAIVLRLNGGLGTSMGLTGAKSLLEAKDGLSFLDIIARQVLALREQHGCELPLVLMDSFSTREDSLRALAEYDDLDIGLPLDFIQNKEPKLLVEDLTPAEWPDNPALEWCPPGHGDLYTALVTSGMLEDLLERGFEYAFVANSDNLGAVVEPRILAWLRANDVPFLMEVTERTEADRKGGHLARRKADDRLVLRETAQTPDEDLKALQDLSTHRFANTNNLWVSLRALDQAMRERDGVLGLPMIRNKKTVDPGDKSSPEVFQIETAMGAAIEVFEGARALVVPRTRFAPVKTTDDLLALRSDAYRLTDDARVELVRDRVPIVTLDPDHYKLMRDFDARFPDGPVSLAEADRFEVDGDVTFGADVVARGSVKVEGPATIEPGTILTG</sequence>
<dbReference type="CDD" id="cd00897">
    <property type="entry name" value="UGPase_euk"/>
    <property type="match status" value="1"/>
</dbReference>
<feature type="binding site" evidence="5">
    <location>
        <position position="155"/>
    </location>
    <ligand>
        <name>UTP</name>
        <dbReference type="ChEBI" id="CHEBI:46398"/>
    </ligand>
</feature>
<protein>
    <submittedName>
        <fullName evidence="6">UTP--glucose-1-phosphate uridylyltransferase</fullName>
    </submittedName>
</protein>
<evidence type="ECO:0000256" key="1">
    <source>
        <dbReference type="ARBA" id="ARBA00010401"/>
    </source>
</evidence>
<dbReference type="GO" id="GO:0006011">
    <property type="term" value="P:UDP-alpha-D-glucose metabolic process"/>
    <property type="evidence" value="ECO:0007669"/>
    <property type="project" value="InterPro"/>
</dbReference>
<name>A0A660LDB3_9ACTN</name>
<gene>
    <name evidence="6" type="ORF">C8N24_1686</name>
</gene>
<evidence type="ECO:0000256" key="3">
    <source>
        <dbReference type="ARBA" id="ARBA00022695"/>
    </source>
</evidence>
<proteinExistence type="inferred from homology"/>
<keyword evidence="2 6" id="KW-0808">Transferase</keyword>
<evidence type="ECO:0000256" key="2">
    <source>
        <dbReference type="ARBA" id="ARBA00022679"/>
    </source>
</evidence>
<evidence type="ECO:0000313" key="7">
    <source>
        <dbReference type="Proteomes" id="UP000278962"/>
    </source>
</evidence>
<dbReference type="OrthoDB" id="9804758at2"/>
<comment type="caution">
    <text evidence="6">The sequence shown here is derived from an EMBL/GenBank/DDBJ whole genome shotgun (WGS) entry which is preliminary data.</text>
</comment>
<dbReference type="InterPro" id="IPR016267">
    <property type="entry name" value="UDPGP_trans"/>
</dbReference>
<dbReference type="Proteomes" id="UP000278962">
    <property type="component" value="Unassembled WGS sequence"/>
</dbReference>
<dbReference type="RefSeq" id="WP_121249611.1">
    <property type="nucleotide sequence ID" value="NZ_RBIL01000001.1"/>
</dbReference>
<dbReference type="AlphaFoldDB" id="A0A660LDB3"/>
<dbReference type="GO" id="GO:0003983">
    <property type="term" value="F:UTP:glucose-1-phosphate uridylyltransferase activity"/>
    <property type="evidence" value="ECO:0007669"/>
    <property type="project" value="InterPro"/>
</dbReference>
<dbReference type="SUPFAM" id="SSF53448">
    <property type="entry name" value="Nucleotide-diphospho-sugar transferases"/>
    <property type="match status" value="1"/>
</dbReference>
<dbReference type="EMBL" id="RBIL01000001">
    <property type="protein sequence ID" value="RKQ91853.1"/>
    <property type="molecule type" value="Genomic_DNA"/>
</dbReference>
<organism evidence="6 7">
    <name type="scientific">Solirubrobacter pauli</name>
    <dbReference type="NCBI Taxonomy" id="166793"/>
    <lineage>
        <taxon>Bacteria</taxon>
        <taxon>Bacillati</taxon>
        <taxon>Actinomycetota</taxon>
        <taxon>Thermoleophilia</taxon>
        <taxon>Solirubrobacterales</taxon>
        <taxon>Solirubrobacteraceae</taxon>
        <taxon>Solirubrobacter</taxon>
    </lineage>
</organism>
<accession>A0A660LDB3</accession>
<keyword evidence="3 6" id="KW-0548">Nucleotidyltransferase</keyword>
<feature type="binding site" evidence="5">
    <location>
        <position position="361"/>
    </location>
    <ligand>
        <name>UTP</name>
        <dbReference type="ChEBI" id="CHEBI:46398"/>
    </ligand>
</feature>
<feature type="binding site" evidence="5">
    <location>
        <position position="183"/>
    </location>
    <ligand>
        <name>UTP</name>
        <dbReference type="ChEBI" id="CHEBI:46398"/>
    </ligand>
</feature>
<feature type="binding site" evidence="5">
    <location>
        <position position="214"/>
    </location>
    <ligand>
        <name>UTP</name>
        <dbReference type="ChEBI" id="CHEBI:46398"/>
    </ligand>
</feature>
<reference evidence="6 7" key="1">
    <citation type="submission" date="2018-10" db="EMBL/GenBank/DDBJ databases">
        <title>Genomic Encyclopedia of Archaeal and Bacterial Type Strains, Phase II (KMG-II): from individual species to whole genera.</title>
        <authorList>
            <person name="Goeker M."/>
        </authorList>
    </citation>
    <scope>NUCLEOTIDE SEQUENCE [LARGE SCALE GENOMIC DNA]</scope>
    <source>
        <strain evidence="6 7">DSM 14954</strain>
    </source>
</reference>
<evidence type="ECO:0000256" key="4">
    <source>
        <dbReference type="PIRSR" id="PIRSR000806-1"/>
    </source>
</evidence>
<evidence type="ECO:0000313" key="6">
    <source>
        <dbReference type="EMBL" id="RKQ91853.1"/>
    </source>
</evidence>
<dbReference type="Pfam" id="PF01704">
    <property type="entry name" value="UDPGP"/>
    <property type="match status" value="1"/>
</dbReference>
<evidence type="ECO:0000256" key="5">
    <source>
        <dbReference type="PIRSR" id="PIRSR000806-2"/>
    </source>
</evidence>